<organism evidence="6 7">
    <name type="scientific">Rhodococcus zopfii</name>
    <dbReference type="NCBI Taxonomy" id="43772"/>
    <lineage>
        <taxon>Bacteria</taxon>
        <taxon>Bacillati</taxon>
        <taxon>Actinomycetota</taxon>
        <taxon>Actinomycetes</taxon>
        <taxon>Mycobacteriales</taxon>
        <taxon>Nocardiaceae</taxon>
        <taxon>Rhodococcus</taxon>
    </lineage>
</organism>
<dbReference type="Gene3D" id="3.20.20.30">
    <property type="entry name" value="Luciferase-like domain"/>
    <property type="match status" value="2"/>
</dbReference>
<proteinExistence type="predicted"/>
<dbReference type="SUPFAM" id="SSF51679">
    <property type="entry name" value="Bacterial luciferase-like"/>
    <property type="match status" value="1"/>
</dbReference>
<evidence type="ECO:0000256" key="4">
    <source>
        <dbReference type="ARBA" id="ARBA00023033"/>
    </source>
</evidence>
<evidence type="ECO:0000313" key="7">
    <source>
        <dbReference type="Proteomes" id="UP001275440"/>
    </source>
</evidence>
<protein>
    <submittedName>
        <fullName evidence="6">LLM class flavin-dependent oxidoreductase</fullName>
    </submittedName>
</protein>
<name>A0ABU3WXE1_9NOCA</name>
<dbReference type="EMBL" id="WBMO01000005">
    <property type="protein sequence ID" value="MDV2478043.1"/>
    <property type="molecule type" value="Genomic_DNA"/>
</dbReference>
<evidence type="ECO:0000259" key="5">
    <source>
        <dbReference type="Pfam" id="PF00296"/>
    </source>
</evidence>
<feature type="domain" description="Luciferase-like" evidence="5">
    <location>
        <begin position="18"/>
        <end position="241"/>
    </location>
</feature>
<dbReference type="InterPro" id="IPR011251">
    <property type="entry name" value="Luciferase-like_dom"/>
</dbReference>
<dbReference type="PANTHER" id="PTHR30011">
    <property type="entry name" value="ALKANESULFONATE MONOOXYGENASE-RELATED"/>
    <property type="match status" value="1"/>
</dbReference>
<dbReference type="InterPro" id="IPR036661">
    <property type="entry name" value="Luciferase-like_sf"/>
</dbReference>
<keyword evidence="7" id="KW-1185">Reference proteome</keyword>
<evidence type="ECO:0000313" key="6">
    <source>
        <dbReference type="EMBL" id="MDV2478043.1"/>
    </source>
</evidence>
<dbReference type="InterPro" id="IPR051260">
    <property type="entry name" value="Diverse_substr_monoxygenases"/>
</dbReference>
<evidence type="ECO:0000256" key="1">
    <source>
        <dbReference type="ARBA" id="ARBA00022630"/>
    </source>
</evidence>
<dbReference type="Pfam" id="PF00296">
    <property type="entry name" value="Bac_luciferase"/>
    <property type="match status" value="1"/>
</dbReference>
<evidence type="ECO:0000256" key="3">
    <source>
        <dbReference type="ARBA" id="ARBA00023002"/>
    </source>
</evidence>
<keyword evidence="4" id="KW-0503">Monooxygenase</keyword>
<keyword evidence="2" id="KW-0288">FMN</keyword>
<comment type="caution">
    <text evidence="6">The sequence shown here is derived from an EMBL/GenBank/DDBJ whole genome shotgun (WGS) entry which is preliminary data.</text>
</comment>
<gene>
    <name evidence="6" type="ORF">F8M49_26370</name>
</gene>
<dbReference type="PANTHER" id="PTHR30011:SF16">
    <property type="entry name" value="C2H2 FINGER DOMAIN TRANSCRIPTION FACTOR (EUROFUNG)-RELATED"/>
    <property type="match status" value="1"/>
</dbReference>
<reference evidence="6 7" key="1">
    <citation type="submission" date="2019-10" db="EMBL/GenBank/DDBJ databases">
        <title>Draft Genome Assembly of Rhodococcus zopfii DSM44189.</title>
        <authorList>
            <person name="Sutton J.M."/>
            <person name="Akob D.M."/>
            <person name="Bushman T.J."/>
        </authorList>
    </citation>
    <scope>NUCLEOTIDE SEQUENCE [LARGE SCALE GENOMIC DNA]</scope>
    <source>
        <strain evidence="6 7">DSM 44189</strain>
    </source>
</reference>
<keyword evidence="1" id="KW-0285">Flavoprotein</keyword>
<evidence type="ECO:0000256" key="2">
    <source>
        <dbReference type="ARBA" id="ARBA00022643"/>
    </source>
</evidence>
<accession>A0ABU3WXE1</accession>
<keyword evidence="3" id="KW-0560">Oxidoreductase</keyword>
<dbReference type="Proteomes" id="UP001275440">
    <property type="component" value="Unassembled WGS sequence"/>
</dbReference>
<sequence length="308" mass="32188">MSVLIELAVGDPRADTRHVSLADAETIAEIAQELGAKGLRLVDRADGRIALDPSVVGSSLAGRYGGLAYAIDAPTTRNAPYNLARRVLSFDRATERGVGLVLRPGTGDEVSDAVAPDPQPTEPAERWSEYVDILTALWESFPREALLGDQEAAVVADDARIRPINHDGRFYRVAGPLDGPASAQGRPAVLVADTAALGWERVAAVADAVIVDEADIAGADGALTAAMEAAGRSRADVALLARIDGSGDPVRLQQWASESGVDGFVLAPTGDPASIVDVVRRVVPALAPSTRTPLRVALRRPESTEVGA</sequence>